<reference evidence="2 3" key="1">
    <citation type="submission" date="2016-02" db="EMBL/GenBank/DDBJ databases">
        <title>Genome analysis of coral dinoflagellate symbionts highlights evolutionary adaptations to a symbiotic lifestyle.</title>
        <authorList>
            <person name="Aranda M."/>
            <person name="Li Y."/>
            <person name="Liew Y.J."/>
            <person name="Baumgarten S."/>
            <person name="Simakov O."/>
            <person name="Wilson M."/>
            <person name="Piel J."/>
            <person name="Ashoor H."/>
            <person name="Bougouffa S."/>
            <person name="Bajic V.B."/>
            <person name="Ryu T."/>
            <person name="Ravasi T."/>
            <person name="Bayer T."/>
            <person name="Micklem G."/>
            <person name="Kim H."/>
            <person name="Bhak J."/>
            <person name="Lajeunesse T.C."/>
            <person name="Voolstra C.R."/>
        </authorList>
    </citation>
    <scope>NUCLEOTIDE SEQUENCE [LARGE SCALE GENOMIC DNA]</scope>
    <source>
        <strain evidence="2 3">CCMP2467</strain>
    </source>
</reference>
<gene>
    <name evidence="2" type="ORF">AK812_SmicGene126</name>
</gene>
<evidence type="ECO:0000256" key="1">
    <source>
        <dbReference type="SAM" id="MobiDB-lite"/>
    </source>
</evidence>
<comment type="caution">
    <text evidence="2">The sequence shown here is derived from an EMBL/GenBank/DDBJ whole genome shotgun (WGS) entry which is preliminary data.</text>
</comment>
<dbReference type="Proteomes" id="UP000186817">
    <property type="component" value="Unassembled WGS sequence"/>
</dbReference>
<keyword evidence="3" id="KW-1185">Reference proteome</keyword>
<sequence>MRTEGLITDWHPDRHAASGNSHIATKIFQWLQVVKSWYLEEQVDVAGEQQPLPGEEEFGPPSGTTQEYMHPSGNLFSVW</sequence>
<protein>
    <submittedName>
        <fullName evidence="2">Uncharacterized protein</fullName>
    </submittedName>
</protein>
<dbReference type="OrthoDB" id="448517at2759"/>
<proteinExistence type="predicted"/>
<accession>A0A1Q9F7R7</accession>
<evidence type="ECO:0000313" key="2">
    <source>
        <dbReference type="EMBL" id="OLQ15723.1"/>
    </source>
</evidence>
<organism evidence="2 3">
    <name type="scientific">Symbiodinium microadriaticum</name>
    <name type="common">Dinoflagellate</name>
    <name type="synonym">Zooxanthella microadriatica</name>
    <dbReference type="NCBI Taxonomy" id="2951"/>
    <lineage>
        <taxon>Eukaryota</taxon>
        <taxon>Sar</taxon>
        <taxon>Alveolata</taxon>
        <taxon>Dinophyceae</taxon>
        <taxon>Suessiales</taxon>
        <taxon>Symbiodiniaceae</taxon>
        <taxon>Symbiodinium</taxon>
    </lineage>
</organism>
<evidence type="ECO:0000313" key="3">
    <source>
        <dbReference type="Proteomes" id="UP000186817"/>
    </source>
</evidence>
<name>A0A1Q9F7R7_SYMMI</name>
<dbReference type="OMA" id="VVKSWYL"/>
<dbReference type="EMBL" id="LSRX01000001">
    <property type="protein sequence ID" value="OLQ15723.1"/>
    <property type="molecule type" value="Genomic_DNA"/>
</dbReference>
<feature type="region of interest" description="Disordered" evidence="1">
    <location>
        <begin position="48"/>
        <end position="79"/>
    </location>
</feature>
<dbReference type="AlphaFoldDB" id="A0A1Q9F7R7"/>